<evidence type="ECO:0000313" key="2">
    <source>
        <dbReference type="Proteomes" id="UP001515480"/>
    </source>
</evidence>
<protein>
    <recommendedName>
        <fullName evidence="3">Protein xylosyltransferase</fullName>
    </recommendedName>
</protein>
<comment type="caution">
    <text evidence="1">The sequence shown here is derived from an EMBL/GenBank/DDBJ whole genome shotgun (WGS) entry which is preliminary data.</text>
</comment>
<keyword evidence="2" id="KW-1185">Reference proteome</keyword>
<sequence>MNLTLSLVVGPPPTTIVVFDDQNATDAFCRQHAPQCHIARPYFAFLNLADMIGSEAYAQARAMLRARARSIPFSAGECRGRRIPDACQGCRWKSTGRCYQALKKFYGAVHAPSFCQRVHVSDAESFPFRPFNFERWAKAEMKEPPRQLIASWFPAADASGSASGTNGNLGCVRYKHDEHTDPSCSLRLAEQLRLPHLWDDMSPFGVQRAFQTDFDYHNWWIYEPRTMLWIIRRTELMVGVPFVKFWVGARSADVLFYNWHVSAASILEFRSRQRMASTKLLHDEGLGGILTHSVNVLKTIQAYLPTAYAACCRCDNTSVRSATRQPCHSEEVLWSSCVARHASPKQVGSLLVDGLGMFGLFGAVINSVPRRLLEAEPRLSWVINGNLDSLSISRKITSLPISGWEWPSKSKQPRAS</sequence>
<dbReference type="EMBL" id="JBGBPQ010000006">
    <property type="protein sequence ID" value="KAL1523461.1"/>
    <property type="molecule type" value="Genomic_DNA"/>
</dbReference>
<gene>
    <name evidence="1" type="ORF">AB1Y20_018400</name>
</gene>
<evidence type="ECO:0000313" key="1">
    <source>
        <dbReference type="EMBL" id="KAL1523461.1"/>
    </source>
</evidence>
<name>A0AB34JNQ5_PRYPA</name>
<reference evidence="1 2" key="1">
    <citation type="journal article" date="2024" name="Science">
        <title>Giant polyketide synthase enzymes in the biosynthesis of giant marine polyether toxins.</title>
        <authorList>
            <person name="Fallon T.R."/>
            <person name="Shende V.V."/>
            <person name="Wierzbicki I.H."/>
            <person name="Pendleton A.L."/>
            <person name="Watervoot N.F."/>
            <person name="Auber R.P."/>
            <person name="Gonzalez D.J."/>
            <person name="Wisecaver J.H."/>
            <person name="Moore B.S."/>
        </authorList>
    </citation>
    <scope>NUCLEOTIDE SEQUENCE [LARGE SCALE GENOMIC DNA]</scope>
    <source>
        <strain evidence="1 2">12B1</strain>
    </source>
</reference>
<proteinExistence type="predicted"/>
<organism evidence="1 2">
    <name type="scientific">Prymnesium parvum</name>
    <name type="common">Toxic golden alga</name>
    <dbReference type="NCBI Taxonomy" id="97485"/>
    <lineage>
        <taxon>Eukaryota</taxon>
        <taxon>Haptista</taxon>
        <taxon>Haptophyta</taxon>
        <taxon>Prymnesiophyceae</taxon>
        <taxon>Prymnesiales</taxon>
        <taxon>Prymnesiaceae</taxon>
        <taxon>Prymnesium</taxon>
    </lineage>
</organism>
<dbReference type="AlphaFoldDB" id="A0AB34JNQ5"/>
<evidence type="ECO:0008006" key="3">
    <source>
        <dbReference type="Google" id="ProtNLM"/>
    </source>
</evidence>
<accession>A0AB34JNQ5</accession>
<dbReference type="Proteomes" id="UP001515480">
    <property type="component" value="Unassembled WGS sequence"/>
</dbReference>